<evidence type="ECO:0000256" key="4">
    <source>
        <dbReference type="ARBA" id="ARBA00022777"/>
    </source>
</evidence>
<dbReference type="AlphaFoldDB" id="A0A1Y6K4Z1"/>
<evidence type="ECO:0000256" key="6">
    <source>
        <dbReference type="ARBA" id="ARBA00047615"/>
    </source>
</evidence>
<dbReference type="OrthoDB" id="9807434at2"/>
<protein>
    <recommendedName>
        <fullName evidence="8">Cytidylate kinase</fullName>
        <shortName evidence="8">CK</shortName>
        <ecNumber evidence="8">2.7.4.25</ecNumber>
    </recommendedName>
    <alternativeName>
        <fullName evidence="8">Cytidine monophosphate kinase</fullName>
        <shortName evidence="8">CMP kinase</shortName>
    </alternativeName>
</protein>
<dbReference type="EMBL" id="LT859958">
    <property type="protein sequence ID" value="SMX54745.1"/>
    <property type="molecule type" value="Genomic_DNA"/>
</dbReference>
<evidence type="ECO:0000256" key="2">
    <source>
        <dbReference type="ARBA" id="ARBA00022679"/>
    </source>
</evidence>
<keyword evidence="3 8" id="KW-0547">Nucleotide-binding</keyword>
<evidence type="ECO:0000313" key="11">
    <source>
        <dbReference type="Proteomes" id="UP000195514"/>
    </source>
</evidence>
<dbReference type="SUPFAM" id="SSF52540">
    <property type="entry name" value="P-loop containing nucleoside triphosphate hydrolases"/>
    <property type="match status" value="1"/>
</dbReference>
<evidence type="ECO:0000256" key="1">
    <source>
        <dbReference type="ARBA" id="ARBA00009427"/>
    </source>
</evidence>
<evidence type="ECO:0000313" key="10">
    <source>
        <dbReference type="EMBL" id="SMX54745.1"/>
    </source>
</evidence>
<keyword evidence="5 8" id="KW-0067">ATP-binding</keyword>
<organism evidence="10 11">
    <name type="scientific">Candidatus Brevifilum fermentans</name>
    <dbReference type="NCBI Taxonomy" id="1986204"/>
    <lineage>
        <taxon>Bacteria</taxon>
        <taxon>Bacillati</taxon>
        <taxon>Chloroflexota</taxon>
        <taxon>Anaerolineae</taxon>
        <taxon>Anaerolineales</taxon>
        <taxon>Anaerolineaceae</taxon>
        <taxon>Candidatus Brevifilum</taxon>
    </lineage>
</organism>
<keyword evidence="2 8" id="KW-0808">Transferase</keyword>
<keyword evidence="4 8" id="KW-0418">Kinase</keyword>
<dbReference type="CDD" id="cd02020">
    <property type="entry name" value="CMPK"/>
    <property type="match status" value="1"/>
</dbReference>
<accession>A0A1Y6K4Z1</accession>
<evidence type="ECO:0000256" key="3">
    <source>
        <dbReference type="ARBA" id="ARBA00022741"/>
    </source>
</evidence>
<evidence type="ECO:0000256" key="7">
    <source>
        <dbReference type="ARBA" id="ARBA00048478"/>
    </source>
</evidence>
<reference evidence="11" key="1">
    <citation type="submission" date="2017-05" db="EMBL/GenBank/DDBJ databases">
        <authorList>
            <person name="Kirkegaard R."/>
            <person name="Mcilroy J S."/>
        </authorList>
    </citation>
    <scope>NUCLEOTIDE SEQUENCE [LARGE SCALE GENOMIC DNA]</scope>
</reference>
<evidence type="ECO:0000256" key="8">
    <source>
        <dbReference type="HAMAP-Rule" id="MF_00238"/>
    </source>
</evidence>
<dbReference type="Proteomes" id="UP000195514">
    <property type="component" value="Chromosome I"/>
</dbReference>
<sequence>MGLPNIIAIDGPAASGKSTLGLLLAKELGYLFFDTGIMYRALTLAALQRELNIEDEAAIGTLAETVHIDIETPSIDDGRDCDVLLDGQDVTWAIRSDEVNAYVSDVSVYAAVRKAMTDQQRRVASGNKVVVVGRDIGTVVIPNADLKIYLDASVEVRAQRRYREMINRGEEADFDEVLRSLTNRDRIDSTREIAPLKVAEDAVVINSDDLSIEEVLAKAKELVYHV</sequence>
<evidence type="ECO:0000256" key="5">
    <source>
        <dbReference type="ARBA" id="ARBA00022840"/>
    </source>
</evidence>
<evidence type="ECO:0000259" key="9">
    <source>
        <dbReference type="Pfam" id="PF02224"/>
    </source>
</evidence>
<keyword evidence="11" id="KW-1185">Reference proteome</keyword>
<feature type="binding site" evidence="8">
    <location>
        <begin position="11"/>
        <end position="19"/>
    </location>
    <ligand>
        <name>ATP</name>
        <dbReference type="ChEBI" id="CHEBI:30616"/>
    </ligand>
</feature>
<dbReference type="InterPro" id="IPR003136">
    <property type="entry name" value="Cytidylate_kin"/>
</dbReference>
<comment type="catalytic activity">
    <reaction evidence="6 8">
        <text>dCMP + ATP = dCDP + ADP</text>
        <dbReference type="Rhea" id="RHEA:25094"/>
        <dbReference type="ChEBI" id="CHEBI:30616"/>
        <dbReference type="ChEBI" id="CHEBI:57566"/>
        <dbReference type="ChEBI" id="CHEBI:58593"/>
        <dbReference type="ChEBI" id="CHEBI:456216"/>
        <dbReference type="EC" id="2.7.4.25"/>
    </reaction>
</comment>
<name>A0A1Y6K4Z1_9CHLR</name>
<dbReference type="RefSeq" id="WP_087862567.1">
    <property type="nucleotide sequence ID" value="NZ_LT859958.1"/>
</dbReference>
<dbReference type="GO" id="GO:0005737">
    <property type="term" value="C:cytoplasm"/>
    <property type="evidence" value="ECO:0007669"/>
    <property type="project" value="UniProtKB-SubCell"/>
</dbReference>
<dbReference type="EC" id="2.7.4.25" evidence="8"/>
<dbReference type="HAMAP" id="MF_00238">
    <property type="entry name" value="Cytidyl_kinase_type1"/>
    <property type="match status" value="1"/>
</dbReference>
<dbReference type="GO" id="GO:0036431">
    <property type="term" value="F:dCMP kinase activity"/>
    <property type="evidence" value="ECO:0007669"/>
    <property type="project" value="InterPro"/>
</dbReference>
<dbReference type="GO" id="GO:0036430">
    <property type="term" value="F:CMP kinase activity"/>
    <property type="evidence" value="ECO:0007669"/>
    <property type="project" value="RHEA"/>
</dbReference>
<dbReference type="NCBIfam" id="TIGR00017">
    <property type="entry name" value="cmk"/>
    <property type="match status" value="1"/>
</dbReference>
<dbReference type="GO" id="GO:0006220">
    <property type="term" value="P:pyrimidine nucleotide metabolic process"/>
    <property type="evidence" value="ECO:0007669"/>
    <property type="project" value="UniProtKB-UniRule"/>
</dbReference>
<comment type="subcellular location">
    <subcellularLocation>
        <location evidence="8">Cytoplasm</location>
    </subcellularLocation>
</comment>
<dbReference type="Gene3D" id="3.40.50.300">
    <property type="entry name" value="P-loop containing nucleotide triphosphate hydrolases"/>
    <property type="match status" value="1"/>
</dbReference>
<dbReference type="InterPro" id="IPR011994">
    <property type="entry name" value="Cytidylate_kinase_dom"/>
</dbReference>
<keyword evidence="8" id="KW-0963">Cytoplasm</keyword>
<comment type="similarity">
    <text evidence="1 8">Belongs to the cytidylate kinase family. Type 1 subfamily.</text>
</comment>
<feature type="domain" description="Cytidylate kinase" evidence="9">
    <location>
        <begin position="7"/>
        <end position="222"/>
    </location>
</feature>
<dbReference type="GO" id="GO:0005524">
    <property type="term" value="F:ATP binding"/>
    <property type="evidence" value="ECO:0007669"/>
    <property type="project" value="UniProtKB-UniRule"/>
</dbReference>
<proteinExistence type="inferred from homology"/>
<comment type="catalytic activity">
    <reaction evidence="7 8">
        <text>CMP + ATP = CDP + ADP</text>
        <dbReference type="Rhea" id="RHEA:11600"/>
        <dbReference type="ChEBI" id="CHEBI:30616"/>
        <dbReference type="ChEBI" id="CHEBI:58069"/>
        <dbReference type="ChEBI" id="CHEBI:60377"/>
        <dbReference type="ChEBI" id="CHEBI:456216"/>
        <dbReference type="EC" id="2.7.4.25"/>
    </reaction>
</comment>
<dbReference type="KEGG" id="abat:CFX1CAM_1680"/>
<dbReference type="InterPro" id="IPR027417">
    <property type="entry name" value="P-loop_NTPase"/>
</dbReference>
<dbReference type="Pfam" id="PF02224">
    <property type="entry name" value="Cytidylate_kin"/>
    <property type="match status" value="1"/>
</dbReference>
<gene>
    <name evidence="8 10" type="primary">cmk</name>
    <name evidence="10" type="ORF">CFX1CAM_1680</name>
</gene>